<name>A0ABP8CQN0_9ACTN</name>
<keyword evidence="1" id="KW-0175">Coiled coil</keyword>
<dbReference type="InterPro" id="IPR025645">
    <property type="entry name" value="DUF4349"/>
</dbReference>
<protein>
    <submittedName>
        <fullName evidence="5">DUF4349 domain-containing protein</fullName>
    </submittedName>
</protein>
<dbReference type="EMBL" id="BAABAS010000029">
    <property type="protein sequence ID" value="GAA4242156.1"/>
    <property type="molecule type" value="Genomic_DNA"/>
</dbReference>
<feature type="region of interest" description="Disordered" evidence="2">
    <location>
        <begin position="1"/>
        <end position="61"/>
    </location>
</feature>
<keyword evidence="3" id="KW-0472">Membrane</keyword>
<evidence type="ECO:0000313" key="6">
    <source>
        <dbReference type="Proteomes" id="UP001501710"/>
    </source>
</evidence>
<dbReference type="Pfam" id="PF14257">
    <property type="entry name" value="DUF4349"/>
    <property type="match status" value="1"/>
</dbReference>
<feature type="coiled-coil region" evidence="1">
    <location>
        <begin position="189"/>
        <end position="216"/>
    </location>
</feature>
<feature type="transmembrane region" description="Helical" evidence="3">
    <location>
        <begin position="257"/>
        <end position="285"/>
    </location>
</feature>
<dbReference type="Proteomes" id="UP001501710">
    <property type="component" value="Unassembled WGS sequence"/>
</dbReference>
<evidence type="ECO:0000259" key="4">
    <source>
        <dbReference type="Pfam" id="PF14257"/>
    </source>
</evidence>
<keyword evidence="3" id="KW-1133">Transmembrane helix</keyword>
<reference evidence="6" key="1">
    <citation type="journal article" date="2019" name="Int. J. Syst. Evol. Microbiol.">
        <title>The Global Catalogue of Microorganisms (GCM) 10K type strain sequencing project: providing services to taxonomists for standard genome sequencing and annotation.</title>
        <authorList>
            <consortium name="The Broad Institute Genomics Platform"/>
            <consortium name="The Broad Institute Genome Sequencing Center for Infectious Disease"/>
            <person name="Wu L."/>
            <person name="Ma J."/>
        </authorList>
    </citation>
    <scope>NUCLEOTIDE SEQUENCE [LARGE SCALE GENOMIC DNA]</scope>
    <source>
        <strain evidence="6">JCM 17440</strain>
    </source>
</reference>
<sequence length="314" mass="32716">MLSLAGTLTACSGSGDSDSGGTSSVNRQNAAAPAAPSSARAGEKGQDTGERKRNTPNAPLAAAREVVHTATLRVRADDVEAAAAKAKQLVTAAGGYVEKESTSSDHGCCGSSTGRSGDRSEIALKIPATRYPDVLNALGTQLGTKLSLTQEADDVTGEVADVAARVRSAQATLASFRKLLDKATSVSEIISIENEIAEREADLEALQAREKTLRNSTAFATVTVTLVSKAPPPVKKDDERGGFVGALGDGWHAFTAFLGGLAVLLGWLLPFLVTIAVLGVPVLVFRRRLRVAFEATTGRWTGRVKRPQNPPPTG</sequence>
<evidence type="ECO:0000256" key="2">
    <source>
        <dbReference type="SAM" id="MobiDB-lite"/>
    </source>
</evidence>
<proteinExistence type="predicted"/>
<gene>
    <name evidence="5" type="ORF">GCM10022254_73960</name>
</gene>
<feature type="domain" description="DUF4349" evidence="4">
    <location>
        <begin position="64"/>
        <end position="282"/>
    </location>
</feature>
<keyword evidence="3" id="KW-0812">Transmembrane</keyword>
<keyword evidence="6" id="KW-1185">Reference proteome</keyword>
<evidence type="ECO:0000256" key="3">
    <source>
        <dbReference type="SAM" id="Phobius"/>
    </source>
</evidence>
<feature type="compositionally biased region" description="Low complexity" evidence="2">
    <location>
        <begin position="12"/>
        <end position="40"/>
    </location>
</feature>
<accession>A0ABP8CQN0</accession>
<evidence type="ECO:0000256" key="1">
    <source>
        <dbReference type="SAM" id="Coils"/>
    </source>
</evidence>
<feature type="compositionally biased region" description="Basic and acidic residues" evidence="2">
    <location>
        <begin position="41"/>
        <end position="53"/>
    </location>
</feature>
<organism evidence="5 6">
    <name type="scientific">Actinomadura meridiana</name>
    <dbReference type="NCBI Taxonomy" id="559626"/>
    <lineage>
        <taxon>Bacteria</taxon>
        <taxon>Bacillati</taxon>
        <taxon>Actinomycetota</taxon>
        <taxon>Actinomycetes</taxon>
        <taxon>Streptosporangiales</taxon>
        <taxon>Thermomonosporaceae</taxon>
        <taxon>Actinomadura</taxon>
    </lineage>
</organism>
<evidence type="ECO:0000313" key="5">
    <source>
        <dbReference type="EMBL" id="GAA4242156.1"/>
    </source>
</evidence>
<comment type="caution">
    <text evidence="5">The sequence shown here is derived from an EMBL/GenBank/DDBJ whole genome shotgun (WGS) entry which is preliminary data.</text>
</comment>